<comment type="caution">
    <text evidence="1">The sequence shown here is derived from an EMBL/GenBank/DDBJ whole genome shotgun (WGS) entry which is preliminary data.</text>
</comment>
<name>A0A445DZ86_ARAHY</name>
<reference evidence="1 2" key="1">
    <citation type="submission" date="2019-01" db="EMBL/GenBank/DDBJ databases">
        <title>Sequencing of cultivated peanut Arachis hypogaea provides insights into genome evolution and oil improvement.</title>
        <authorList>
            <person name="Chen X."/>
        </authorList>
    </citation>
    <scope>NUCLEOTIDE SEQUENCE [LARGE SCALE GENOMIC DNA]</scope>
    <source>
        <strain evidence="2">cv. Fuhuasheng</strain>
        <tissue evidence="1">Leaves</tissue>
    </source>
</reference>
<dbReference type="AlphaFoldDB" id="A0A445DZ86"/>
<organism evidence="1 2">
    <name type="scientific">Arachis hypogaea</name>
    <name type="common">Peanut</name>
    <dbReference type="NCBI Taxonomy" id="3818"/>
    <lineage>
        <taxon>Eukaryota</taxon>
        <taxon>Viridiplantae</taxon>
        <taxon>Streptophyta</taxon>
        <taxon>Embryophyta</taxon>
        <taxon>Tracheophyta</taxon>
        <taxon>Spermatophyta</taxon>
        <taxon>Magnoliopsida</taxon>
        <taxon>eudicotyledons</taxon>
        <taxon>Gunneridae</taxon>
        <taxon>Pentapetalae</taxon>
        <taxon>rosids</taxon>
        <taxon>fabids</taxon>
        <taxon>Fabales</taxon>
        <taxon>Fabaceae</taxon>
        <taxon>Papilionoideae</taxon>
        <taxon>50 kb inversion clade</taxon>
        <taxon>dalbergioids sensu lato</taxon>
        <taxon>Dalbergieae</taxon>
        <taxon>Pterocarpus clade</taxon>
        <taxon>Arachis</taxon>
    </lineage>
</organism>
<sequence>MQVYYTQQLTYPIRQTHVYTHKKFKEVQAQFREKVNCIIRSTQSALGYTVSNSTFNKFAVTYDVISSQVKCQYLLFKSRGIF</sequence>
<protein>
    <submittedName>
        <fullName evidence="1">Uncharacterized protein</fullName>
    </submittedName>
</protein>
<gene>
    <name evidence="1" type="ORF">Ahy_A03g014955</name>
</gene>
<evidence type="ECO:0000313" key="1">
    <source>
        <dbReference type="EMBL" id="RYR68464.1"/>
    </source>
</evidence>
<accession>A0A445DZ86</accession>
<dbReference type="Proteomes" id="UP000289738">
    <property type="component" value="Chromosome A03"/>
</dbReference>
<proteinExistence type="predicted"/>
<evidence type="ECO:0000313" key="2">
    <source>
        <dbReference type="Proteomes" id="UP000289738"/>
    </source>
</evidence>
<dbReference type="EMBL" id="SDMP01000003">
    <property type="protein sequence ID" value="RYR68464.1"/>
    <property type="molecule type" value="Genomic_DNA"/>
</dbReference>
<keyword evidence="2" id="KW-1185">Reference proteome</keyword>